<name>A0A8H6K461_9PEZI</name>
<dbReference type="AlphaFoldDB" id="A0A8H6K461"/>
<evidence type="ECO:0000313" key="7">
    <source>
        <dbReference type="EMBL" id="KAF6824799.1"/>
    </source>
</evidence>
<feature type="transmembrane region" description="Helical" evidence="6">
    <location>
        <begin position="240"/>
        <end position="263"/>
    </location>
</feature>
<dbReference type="PANTHER" id="PTHR23501">
    <property type="entry name" value="MAJOR FACILITATOR SUPERFAMILY"/>
    <property type="match status" value="1"/>
</dbReference>
<feature type="compositionally biased region" description="Basic and acidic residues" evidence="5">
    <location>
        <begin position="7"/>
        <end position="18"/>
    </location>
</feature>
<evidence type="ECO:0000256" key="6">
    <source>
        <dbReference type="SAM" id="Phobius"/>
    </source>
</evidence>
<evidence type="ECO:0000256" key="1">
    <source>
        <dbReference type="ARBA" id="ARBA00004141"/>
    </source>
</evidence>
<evidence type="ECO:0000313" key="8">
    <source>
        <dbReference type="Proteomes" id="UP000654918"/>
    </source>
</evidence>
<dbReference type="Gene3D" id="1.20.1250.20">
    <property type="entry name" value="MFS general substrate transporter like domains"/>
    <property type="match status" value="2"/>
</dbReference>
<dbReference type="InterPro" id="IPR036259">
    <property type="entry name" value="MFS_trans_sf"/>
</dbReference>
<feature type="transmembrane region" description="Helical" evidence="6">
    <location>
        <begin position="367"/>
        <end position="389"/>
    </location>
</feature>
<feature type="transmembrane region" description="Helical" evidence="6">
    <location>
        <begin position="177"/>
        <end position="201"/>
    </location>
</feature>
<sequence>MATSRDSGVKRSEADSRLNPEPPLTAGSTTDDASLGKEKEGHVSVTEAEADTDAEEMGPLRQILDTRQLIILFTLYVSSSRLSGTDGLTVRSVWILEFVLAFSSGIYKVLTPYVTSDFRKHALTATTSVVANITSGIVKLPYAKLLDVWGRPQCMATMVVFTTVGAVMLATCQNVETYCAAQVLCFVGFFGIQFSLVILIADSVAIRHRALLLGFIGTPPVMAIWAYGPAAESILNNIGYQWGFGMWAILIPIFSAPVLFLMFKYDGQARRAGLITTPRHNGTPREVFLHYCREFDVIGLLLLASGLCLILLAISIYSYQREGWRSPMIISFMVVGFLLLVVFLFYEKHLAPATFLPWALIKDRTVVFTNLMAAILFLSGSLVSSYVYSMLIVEFKLSVTAATYITSVDMVGSAISNILVGVAFRWYGHIKHYALCLGIPLFFIGEGLMVGLNIPNPSTVAMIVSQVLLSLGDGVMYPIETLSLMAVSHAHTPALLAVQTTLVACGKGAGSAIATAIWTGMFRQKLAEHLPAENLSRLDGIYGSLEIQSSYPTGSTARAAIDRAYGETQRVIFITAISILAIAWISALFLRDIDVRKARTSKKAS</sequence>
<evidence type="ECO:0000256" key="4">
    <source>
        <dbReference type="ARBA" id="ARBA00023136"/>
    </source>
</evidence>
<protein>
    <submittedName>
        <fullName evidence="7">Siderophore iron transporter</fullName>
    </submittedName>
</protein>
<dbReference type="PANTHER" id="PTHR23501:SF3">
    <property type="entry name" value="MAJOR FACILITATOR SUPERFAMILY (MFS) PROFILE DOMAIN-CONTAINING PROTEIN"/>
    <property type="match status" value="1"/>
</dbReference>
<dbReference type="InterPro" id="IPR011701">
    <property type="entry name" value="MFS"/>
</dbReference>
<feature type="transmembrane region" description="Helical" evidence="6">
    <location>
        <begin position="401"/>
        <end position="426"/>
    </location>
</feature>
<comment type="caution">
    <text evidence="7">The sequence shown here is derived from an EMBL/GenBank/DDBJ whole genome shotgun (WGS) entry which is preliminary data.</text>
</comment>
<organism evidence="7 8">
    <name type="scientific">Colletotrichum plurivorum</name>
    <dbReference type="NCBI Taxonomy" id="2175906"/>
    <lineage>
        <taxon>Eukaryota</taxon>
        <taxon>Fungi</taxon>
        <taxon>Dikarya</taxon>
        <taxon>Ascomycota</taxon>
        <taxon>Pezizomycotina</taxon>
        <taxon>Sordariomycetes</taxon>
        <taxon>Hypocreomycetidae</taxon>
        <taxon>Glomerellales</taxon>
        <taxon>Glomerellaceae</taxon>
        <taxon>Colletotrichum</taxon>
        <taxon>Colletotrichum orchidearum species complex</taxon>
    </lineage>
</organism>
<keyword evidence="3 6" id="KW-1133">Transmembrane helix</keyword>
<dbReference type="SUPFAM" id="SSF103473">
    <property type="entry name" value="MFS general substrate transporter"/>
    <property type="match status" value="2"/>
</dbReference>
<feature type="transmembrane region" description="Helical" evidence="6">
    <location>
        <begin position="295"/>
        <end position="317"/>
    </location>
</feature>
<dbReference type="GO" id="GO:0022857">
    <property type="term" value="F:transmembrane transporter activity"/>
    <property type="evidence" value="ECO:0007669"/>
    <property type="project" value="InterPro"/>
</dbReference>
<comment type="subcellular location">
    <subcellularLocation>
        <location evidence="1">Membrane</location>
        <topology evidence="1">Multi-pass membrane protein</topology>
    </subcellularLocation>
</comment>
<accession>A0A8H6K461</accession>
<evidence type="ECO:0000256" key="2">
    <source>
        <dbReference type="ARBA" id="ARBA00022692"/>
    </source>
</evidence>
<keyword evidence="4 6" id="KW-0472">Membrane</keyword>
<gene>
    <name evidence="7" type="ORF">CPLU01_10663</name>
</gene>
<dbReference type="Pfam" id="PF07690">
    <property type="entry name" value="MFS_1"/>
    <property type="match status" value="1"/>
</dbReference>
<evidence type="ECO:0000256" key="3">
    <source>
        <dbReference type="ARBA" id="ARBA00022989"/>
    </source>
</evidence>
<reference evidence="7" key="1">
    <citation type="journal article" date="2020" name="Phytopathology">
        <title>Genome Sequence Resources of Colletotrichum truncatum, C. plurivorum, C. musicola, and C. sojae: Four Species Pathogenic to Soybean (Glycine max).</title>
        <authorList>
            <person name="Rogerio F."/>
            <person name="Boufleur T.R."/>
            <person name="Ciampi-Guillardi M."/>
            <person name="Sukno S.A."/>
            <person name="Thon M.R."/>
            <person name="Massola Junior N.S."/>
            <person name="Baroncelli R."/>
        </authorList>
    </citation>
    <scope>NUCLEOTIDE SEQUENCE</scope>
    <source>
        <strain evidence="7">LFN00145</strain>
    </source>
</reference>
<dbReference type="Proteomes" id="UP000654918">
    <property type="component" value="Unassembled WGS sequence"/>
</dbReference>
<feature type="transmembrane region" description="Helical" evidence="6">
    <location>
        <begin position="210"/>
        <end position="228"/>
    </location>
</feature>
<feature type="region of interest" description="Disordered" evidence="5">
    <location>
        <begin position="1"/>
        <end position="57"/>
    </location>
</feature>
<proteinExistence type="predicted"/>
<feature type="transmembrane region" description="Helical" evidence="6">
    <location>
        <begin position="571"/>
        <end position="590"/>
    </location>
</feature>
<evidence type="ECO:0000256" key="5">
    <source>
        <dbReference type="SAM" id="MobiDB-lite"/>
    </source>
</evidence>
<feature type="transmembrane region" description="Helical" evidence="6">
    <location>
        <begin position="329"/>
        <end position="346"/>
    </location>
</feature>
<feature type="transmembrane region" description="Helical" evidence="6">
    <location>
        <begin position="154"/>
        <end position="171"/>
    </location>
</feature>
<keyword evidence="2 6" id="KW-0812">Transmembrane</keyword>
<dbReference type="EMBL" id="WIGO01000186">
    <property type="protein sequence ID" value="KAF6824799.1"/>
    <property type="molecule type" value="Genomic_DNA"/>
</dbReference>
<dbReference type="GO" id="GO:0005886">
    <property type="term" value="C:plasma membrane"/>
    <property type="evidence" value="ECO:0007669"/>
    <property type="project" value="TreeGrafter"/>
</dbReference>
<keyword evidence="8" id="KW-1185">Reference proteome</keyword>
<feature type="transmembrane region" description="Helical" evidence="6">
    <location>
        <begin position="433"/>
        <end position="454"/>
    </location>
</feature>